<dbReference type="Proteomes" id="UP000663879">
    <property type="component" value="Unassembled WGS sequence"/>
</dbReference>
<keyword evidence="2" id="KW-1185">Reference proteome</keyword>
<dbReference type="AlphaFoldDB" id="A0A814JNZ4"/>
<dbReference type="OrthoDB" id="10014409at2759"/>
<comment type="caution">
    <text evidence="1">The sequence shown here is derived from an EMBL/GenBank/DDBJ whole genome shotgun (WGS) entry which is preliminary data.</text>
</comment>
<evidence type="ECO:0000313" key="1">
    <source>
        <dbReference type="EMBL" id="CAF1041820.1"/>
    </source>
</evidence>
<accession>A0A814JNZ4</accession>
<sequence length="137" mass="15884">MNFNQNKTNFMILFEYLRSCPTMPVIFQEKLVKKVILMKYLGLWIDGKLNTYALINQIERTDNCIKFDSKSLFNELCLITGKNGCFKEMTLEGMRLVHVLEMKNKSDKDASEVRVIIEAAFSVSNACIPYTKRIDII</sequence>
<name>A0A814JNZ4_9BILA</name>
<organism evidence="1 2">
    <name type="scientific">Brachionus calyciflorus</name>
    <dbReference type="NCBI Taxonomy" id="104777"/>
    <lineage>
        <taxon>Eukaryota</taxon>
        <taxon>Metazoa</taxon>
        <taxon>Spiralia</taxon>
        <taxon>Gnathifera</taxon>
        <taxon>Rotifera</taxon>
        <taxon>Eurotatoria</taxon>
        <taxon>Monogononta</taxon>
        <taxon>Pseudotrocha</taxon>
        <taxon>Ploima</taxon>
        <taxon>Brachionidae</taxon>
        <taxon>Brachionus</taxon>
    </lineage>
</organism>
<proteinExistence type="predicted"/>
<reference evidence="1" key="1">
    <citation type="submission" date="2021-02" db="EMBL/GenBank/DDBJ databases">
        <authorList>
            <person name="Nowell W R."/>
        </authorList>
    </citation>
    <scope>NUCLEOTIDE SEQUENCE</scope>
    <source>
        <strain evidence="1">Ploen Becks lab</strain>
    </source>
</reference>
<evidence type="ECO:0000313" key="2">
    <source>
        <dbReference type="Proteomes" id="UP000663879"/>
    </source>
</evidence>
<protein>
    <submittedName>
        <fullName evidence="1">Uncharacterized protein</fullName>
    </submittedName>
</protein>
<dbReference type="EMBL" id="CAJNOC010005082">
    <property type="protein sequence ID" value="CAF1041820.1"/>
    <property type="molecule type" value="Genomic_DNA"/>
</dbReference>
<gene>
    <name evidence="1" type="ORF">OXX778_LOCUS18390</name>
</gene>